<dbReference type="Proteomes" id="UP001194468">
    <property type="component" value="Unassembled WGS sequence"/>
</dbReference>
<proteinExistence type="predicted"/>
<accession>A0AAD4BA72</accession>
<gene>
    <name evidence="1" type="ORF">L210DRAFT_140141</name>
</gene>
<protein>
    <submittedName>
        <fullName evidence="1">Uncharacterized protein</fullName>
    </submittedName>
</protein>
<organism evidence="1 2">
    <name type="scientific">Boletus edulis BED1</name>
    <dbReference type="NCBI Taxonomy" id="1328754"/>
    <lineage>
        <taxon>Eukaryota</taxon>
        <taxon>Fungi</taxon>
        <taxon>Dikarya</taxon>
        <taxon>Basidiomycota</taxon>
        <taxon>Agaricomycotina</taxon>
        <taxon>Agaricomycetes</taxon>
        <taxon>Agaricomycetidae</taxon>
        <taxon>Boletales</taxon>
        <taxon>Boletineae</taxon>
        <taxon>Boletaceae</taxon>
        <taxon>Boletoideae</taxon>
        <taxon>Boletus</taxon>
    </lineage>
</organism>
<reference evidence="1" key="2">
    <citation type="journal article" date="2020" name="Nat. Commun.">
        <title>Large-scale genome sequencing of mycorrhizal fungi provides insights into the early evolution of symbiotic traits.</title>
        <authorList>
            <person name="Miyauchi S."/>
            <person name="Kiss E."/>
            <person name="Kuo A."/>
            <person name="Drula E."/>
            <person name="Kohler A."/>
            <person name="Sanchez-Garcia M."/>
            <person name="Morin E."/>
            <person name="Andreopoulos B."/>
            <person name="Barry K.W."/>
            <person name="Bonito G."/>
            <person name="Buee M."/>
            <person name="Carver A."/>
            <person name="Chen C."/>
            <person name="Cichocki N."/>
            <person name="Clum A."/>
            <person name="Culley D."/>
            <person name="Crous P.W."/>
            <person name="Fauchery L."/>
            <person name="Girlanda M."/>
            <person name="Hayes R.D."/>
            <person name="Keri Z."/>
            <person name="LaButti K."/>
            <person name="Lipzen A."/>
            <person name="Lombard V."/>
            <person name="Magnuson J."/>
            <person name="Maillard F."/>
            <person name="Murat C."/>
            <person name="Nolan M."/>
            <person name="Ohm R.A."/>
            <person name="Pangilinan J."/>
            <person name="Pereira M.F."/>
            <person name="Perotto S."/>
            <person name="Peter M."/>
            <person name="Pfister S."/>
            <person name="Riley R."/>
            <person name="Sitrit Y."/>
            <person name="Stielow J.B."/>
            <person name="Szollosi G."/>
            <person name="Zifcakova L."/>
            <person name="Stursova M."/>
            <person name="Spatafora J.W."/>
            <person name="Tedersoo L."/>
            <person name="Vaario L.M."/>
            <person name="Yamada A."/>
            <person name="Yan M."/>
            <person name="Wang P."/>
            <person name="Xu J."/>
            <person name="Bruns T."/>
            <person name="Baldrian P."/>
            <person name="Vilgalys R."/>
            <person name="Dunand C."/>
            <person name="Henrissat B."/>
            <person name="Grigoriev I.V."/>
            <person name="Hibbett D."/>
            <person name="Nagy L.G."/>
            <person name="Martin F.M."/>
        </authorList>
    </citation>
    <scope>NUCLEOTIDE SEQUENCE</scope>
    <source>
        <strain evidence="1">BED1</strain>
    </source>
</reference>
<name>A0AAD4BA72_BOLED</name>
<keyword evidence="2" id="KW-1185">Reference proteome</keyword>
<evidence type="ECO:0000313" key="2">
    <source>
        <dbReference type="Proteomes" id="UP001194468"/>
    </source>
</evidence>
<reference evidence="1" key="1">
    <citation type="submission" date="2019-10" db="EMBL/GenBank/DDBJ databases">
        <authorList>
            <consortium name="DOE Joint Genome Institute"/>
            <person name="Kuo A."/>
            <person name="Miyauchi S."/>
            <person name="Kiss E."/>
            <person name="Drula E."/>
            <person name="Kohler A."/>
            <person name="Sanchez-Garcia M."/>
            <person name="Andreopoulos B."/>
            <person name="Barry K.W."/>
            <person name="Bonito G."/>
            <person name="Buee M."/>
            <person name="Carver A."/>
            <person name="Chen C."/>
            <person name="Cichocki N."/>
            <person name="Clum A."/>
            <person name="Culley D."/>
            <person name="Crous P.W."/>
            <person name="Fauchery L."/>
            <person name="Girlanda M."/>
            <person name="Hayes R."/>
            <person name="Keri Z."/>
            <person name="LaButti K."/>
            <person name="Lipzen A."/>
            <person name="Lombard V."/>
            <person name="Magnuson J."/>
            <person name="Maillard F."/>
            <person name="Morin E."/>
            <person name="Murat C."/>
            <person name="Nolan M."/>
            <person name="Ohm R."/>
            <person name="Pangilinan J."/>
            <person name="Pereira M."/>
            <person name="Perotto S."/>
            <person name="Peter M."/>
            <person name="Riley R."/>
            <person name="Sitrit Y."/>
            <person name="Stielow B."/>
            <person name="Szollosi G."/>
            <person name="Zifcakova L."/>
            <person name="Stursova M."/>
            <person name="Spatafora J.W."/>
            <person name="Tedersoo L."/>
            <person name="Vaario L.-M."/>
            <person name="Yamada A."/>
            <person name="Yan M."/>
            <person name="Wang P."/>
            <person name="Xu J."/>
            <person name="Bruns T."/>
            <person name="Baldrian P."/>
            <person name="Vilgalys R."/>
            <person name="Henrissat B."/>
            <person name="Grigoriev I.V."/>
            <person name="Hibbett D."/>
            <person name="Nagy L.G."/>
            <person name="Martin F.M."/>
        </authorList>
    </citation>
    <scope>NUCLEOTIDE SEQUENCE</scope>
    <source>
        <strain evidence="1">BED1</strain>
    </source>
</reference>
<dbReference type="EMBL" id="WHUW01000489">
    <property type="protein sequence ID" value="KAF8414545.1"/>
    <property type="molecule type" value="Genomic_DNA"/>
</dbReference>
<sequence length="110" mass="11367">MKLWSPAALVKKSVTSAGPSGATMVVTTRLSLVRSSSSFTPSTLFIPHLSSSLSSLSLSSLSLLSLSPLSLSSLFPSLSVSVMADPNLEGCPESDSITLNRPPIVMAQAC</sequence>
<dbReference type="AlphaFoldDB" id="A0AAD4BA72"/>
<evidence type="ECO:0000313" key="1">
    <source>
        <dbReference type="EMBL" id="KAF8414545.1"/>
    </source>
</evidence>
<comment type="caution">
    <text evidence="1">The sequence shown here is derived from an EMBL/GenBank/DDBJ whole genome shotgun (WGS) entry which is preliminary data.</text>
</comment>